<dbReference type="Gene3D" id="1.20.120.910">
    <property type="entry name" value="DksA, coiled-coil domain"/>
    <property type="match status" value="1"/>
</dbReference>
<comment type="caution">
    <text evidence="7">The sequence shown here is derived from an EMBL/GenBank/DDBJ whole genome shotgun (WGS) entry which is preliminary data.</text>
</comment>
<dbReference type="SUPFAM" id="SSF109635">
    <property type="entry name" value="DnaK suppressor protein DksA, alpha-hairpin domain"/>
    <property type="match status" value="1"/>
</dbReference>
<dbReference type="Proteomes" id="UP000252884">
    <property type="component" value="Unassembled WGS sequence"/>
</dbReference>
<dbReference type="InterPro" id="IPR000962">
    <property type="entry name" value="Znf_DskA_TraR"/>
</dbReference>
<evidence type="ECO:0000256" key="5">
    <source>
        <dbReference type="SAM" id="MobiDB-lite"/>
    </source>
</evidence>
<gene>
    <name evidence="7" type="ORF">DES41_105286</name>
</gene>
<dbReference type="RefSeq" id="WP_114469289.1">
    <property type="nucleotide sequence ID" value="NZ_QPJK01000005.1"/>
</dbReference>
<dbReference type="EMBL" id="QPJK01000005">
    <property type="protein sequence ID" value="RCW70344.1"/>
    <property type="molecule type" value="Genomic_DNA"/>
</dbReference>
<dbReference type="Pfam" id="PF01258">
    <property type="entry name" value="zf-dskA_traR"/>
    <property type="match status" value="1"/>
</dbReference>
<dbReference type="InterPro" id="IPR037187">
    <property type="entry name" value="DnaK_N"/>
</dbReference>
<evidence type="ECO:0000256" key="3">
    <source>
        <dbReference type="ARBA" id="ARBA00022833"/>
    </source>
</evidence>
<dbReference type="PANTHER" id="PTHR33823:SF4">
    <property type="entry name" value="GENERAL STRESS PROTEIN 16O"/>
    <property type="match status" value="1"/>
</dbReference>
<reference evidence="7 8" key="1">
    <citation type="submission" date="2018-07" db="EMBL/GenBank/DDBJ databases">
        <title>Genomic Encyclopedia of Type Strains, Phase IV (KMG-IV): sequencing the most valuable type-strain genomes for metagenomic binning, comparative biology and taxonomic classification.</title>
        <authorList>
            <person name="Goeker M."/>
        </authorList>
    </citation>
    <scope>NUCLEOTIDE SEQUENCE [LARGE SCALE GENOMIC DNA]</scope>
    <source>
        <strain evidence="7 8">DSM 21634</strain>
    </source>
</reference>
<feature type="zinc finger region" description="dksA C4-type" evidence="4">
    <location>
        <begin position="97"/>
        <end position="121"/>
    </location>
</feature>
<name>A0A368XWD4_9BURK</name>
<organism evidence="7 8">
    <name type="scientific">Pseudorhodoferax soli</name>
    <dbReference type="NCBI Taxonomy" id="545864"/>
    <lineage>
        <taxon>Bacteria</taxon>
        <taxon>Pseudomonadati</taxon>
        <taxon>Pseudomonadota</taxon>
        <taxon>Betaproteobacteria</taxon>
        <taxon>Burkholderiales</taxon>
        <taxon>Comamonadaceae</taxon>
    </lineage>
</organism>
<dbReference type="SUPFAM" id="SSF57716">
    <property type="entry name" value="Glucocorticoid receptor-like (DNA-binding domain)"/>
    <property type="match status" value="1"/>
</dbReference>
<keyword evidence="2" id="KW-0863">Zinc-finger</keyword>
<dbReference type="GO" id="GO:0008270">
    <property type="term" value="F:zinc ion binding"/>
    <property type="evidence" value="ECO:0007669"/>
    <property type="project" value="UniProtKB-KW"/>
</dbReference>
<dbReference type="PROSITE" id="PS51128">
    <property type="entry name" value="ZF_DKSA_2"/>
    <property type="match status" value="1"/>
</dbReference>
<evidence type="ECO:0000259" key="6">
    <source>
        <dbReference type="Pfam" id="PF01258"/>
    </source>
</evidence>
<evidence type="ECO:0000313" key="7">
    <source>
        <dbReference type="EMBL" id="RCW70344.1"/>
    </source>
</evidence>
<evidence type="ECO:0000256" key="1">
    <source>
        <dbReference type="ARBA" id="ARBA00022723"/>
    </source>
</evidence>
<feature type="region of interest" description="Disordered" evidence="5">
    <location>
        <begin position="23"/>
        <end position="59"/>
    </location>
</feature>
<evidence type="ECO:0000256" key="4">
    <source>
        <dbReference type="PROSITE-ProRule" id="PRU00510"/>
    </source>
</evidence>
<dbReference type="OrthoDB" id="9811543at2"/>
<keyword evidence="1" id="KW-0479">Metal-binding</keyword>
<keyword evidence="3" id="KW-0862">Zinc</keyword>
<proteinExistence type="predicted"/>
<protein>
    <submittedName>
        <fullName evidence="7">TraR/DksA family transcriptional regulator</fullName>
    </submittedName>
</protein>
<evidence type="ECO:0000256" key="2">
    <source>
        <dbReference type="ARBA" id="ARBA00022771"/>
    </source>
</evidence>
<evidence type="ECO:0000313" key="8">
    <source>
        <dbReference type="Proteomes" id="UP000252884"/>
    </source>
</evidence>
<dbReference type="AlphaFoldDB" id="A0A368XWD4"/>
<accession>A0A368XWD4</accession>
<sequence>MTSFTEEQTAELARRLEERAAELEDEIRTLSDEAGDASAQAALSTTGAPNDPADEADRGEQAIRTAVRHAEKERDQQELRQIADARERMRAGDYGHCIDCGVDIAFERLQALPSAERCMPCQERHERERPVTVRISLTS</sequence>
<keyword evidence="8" id="KW-1185">Reference proteome</keyword>
<feature type="domain" description="Zinc finger DksA/TraR C4-type" evidence="6">
    <location>
        <begin position="92"/>
        <end position="127"/>
    </location>
</feature>
<dbReference type="PANTHER" id="PTHR33823">
    <property type="entry name" value="RNA POLYMERASE-BINDING TRANSCRIPTION FACTOR DKSA-RELATED"/>
    <property type="match status" value="1"/>
</dbReference>